<dbReference type="AlphaFoldDB" id="A0A0S2KHM8"/>
<accession>A0A0S2KHM8</accession>
<dbReference type="KEGG" id="peo:AS203_00870"/>
<feature type="region of interest" description="Disordered" evidence="1">
    <location>
        <begin position="1"/>
        <end position="87"/>
    </location>
</feature>
<protein>
    <submittedName>
        <fullName evidence="2">Uncharacterized protein</fullName>
    </submittedName>
</protein>
<gene>
    <name evidence="2" type="ORF">AS203_00870</name>
</gene>
<sequence length="87" mass="9845">MKNNVSAPTDGAKIGKIALRQVPKTRKSKKQSFGTCRRSENRENTFSAGAESRKNSKRTLRHPPKSKKLKKHAVGRCRKTKNQKDNL</sequence>
<name>A0A0S2KHM8_9BACT</name>
<reference evidence="3" key="1">
    <citation type="submission" date="2015-11" db="EMBL/GenBank/DDBJ databases">
        <authorList>
            <person name="Holder M.E."/>
            <person name="Ajami N.J."/>
            <person name="Petrosino J.F."/>
        </authorList>
    </citation>
    <scope>NUCLEOTIDE SEQUENCE [LARGE SCALE GENOMIC DNA]</scope>
    <source>
        <strain evidence="3">F0113</strain>
    </source>
</reference>
<keyword evidence="3" id="KW-1185">Reference proteome</keyword>
<dbReference type="STRING" id="76123.AS203_00870"/>
<feature type="compositionally biased region" description="Basic residues" evidence="1">
    <location>
        <begin position="55"/>
        <end position="81"/>
    </location>
</feature>
<organism evidence="2 3">
    <name type="scientific">Hoylesella enoeca</name>
    <dbReference type="NCBI Taxonomy" id="76123"/>
    <lineage>
        <taxon>Bacteria</taxon>
        <taxon>Pseudomonadati</taxon>
        <taxon>Bacteroidota</taxon>
        <taxon>Bacteroidia</taxon>
        <taxon>Bacteroidales</taxon>
        <taxon>Prevotellaceae</taxon>
        <taxon>Hoylesella</taxon>
    </lineage>
</organism>
<evidence type="ECO:0000313" key="3">
    <source>
        <dbReference type="Proteomes" id="UP000056252"/>
    </source>
</evidence>
<evidence type="ECO:0000256" key="1">
    <source>
        <dbReference type="SAM" id="MobiDB-lite"/>
    </source>
</evidence>
<dbReference type="Proteomes" id="UP000056252">
    <property type="component" value="Chromosome"/>
</dbReference>
<proteinExistence type="predicted"/>
<evidence type="ECO:0000313" key="2">
    <source>
        <dbReference type="EMBL" id="ALO47831.1"/>
    </source>
</evidence>
<dbReference type="EMBL" id="CP013195">
    <property type="protein sequence ID" value="ALO47831.1"/>
    <property type="molecule type" value="Genomic_DNA"/>
</dbReference>